<organism evidence="2 3">
    <name type="scientific">Takifugu flavidus</name>
    <name type="common">sansaifugu</name>
    <dbReference type="NCBI Taxonomy" id="433684"/>
    <lineage>
        <taxon>Eukaryota</taxon>
        <taxon>Metazoa</taxon>
        <taxon>Chordata</taxon>
        <taxon>Craniata</taxon>
        <taxon>Vertebrata</taxon>
        <taxon>Euteleostomi</taxon>
        <taxon>Actinopterygii</taxon>
        <taxon>Neopterygii</taxon>
        <taxon>Teleostei</taxon>
        <taxon>Neoteleostei</taxon>
        <taxon>Acanthomorphata</taxon>
        <taxon>Eupercaria</taxon>
        <taxon>Tetraodontiformes</taxon>
        <taxon>Tetradontoidea</taxon>
        <taxon>Tetraodontidae</taxon>
        <taxon>Takifugu</taxon>
    </lineage>
</organism>
<feature type="region of interest" description="Disordered" evidence="1">
    <location>
        <begin position="75"/>
        <end position="100"/>
    </location>
</feature>
<accession>A0A5C6PE48</accession>
<sequence length="100" mass="11365">MAEGLAQKRWAPFEEIQNADDVLITPLEKFRKEQIGAAKNPCVNPLVQLDRVTKTVVKPVDLSWARGLNHRQRSLAENEEGAPSCVEVERRGRDVPEECW</sequence>
<reference evidence="2 3" key="1">
    <citation type="submission" date="2019-04" db="EMBL/GenBank/DDBJ databases">
        <title>Chromosome genome assembly for Takifugu flavidus.</title>
        <authorList>
            <person name="Xiao S."/>
        </authorList>
    </citation>
    <scope>NUCLEOTIDE SEQUENCE [LARGE SCALE GENOMIC DNA]</scope>
    <source>
        <strain evidence="2">HTHZ2018</strain>
        <tissue evidence="2">Muscle</tissue>
    </source>
</reference>
<keyword evidence="3" id="KW-1185">Reference proteome</keyword>
<dbReference type="Proteomes" id="UP000324091">
    <property type="component" value="Chromosome 12"/>
</dbReference>
<name>A0A5C6PE48_9TELE</name>
<comment type="caution">
    <text evidence="2">The sequence shown here is derived from an EMBL/GenBank/DDBJ whole genome shotgun (WGS) entry which is preliminary data.</text>
</comment>
<evidence type="ECO:0000256" key="1">
    <source>
        <dbReference type="SAM" id="MobiDB-lite"/>
    </source>
</evidence>
<dbReference type="AlphaFoldDB" id="A0A5C6PE48"/>
<proteinExistence type="predicted"/>
<protein>
    <submittedName>
        <fullName evidence="2">Rho GTPase-activating protein 42</fullName>
    </submittedName>
</protein>
<evidence type="ECO:0000313" key="2">
    <source>
        <dbReference type="EMBL" id="TWW76898.1"/>
    </source>
</evidence>
<gene>
    <name evidence="2" type="ORF">D4764_12G0002880</name>
</gene>
<evidence type="ECO:0000313" key="3">
    <source>
        <dbReference type="Proteomes" id="UP000324091"/>
    </source>
</evidence>
<feature type="compositionally biased region" description="Basic and acidic residues" evidence="1">
    <location>
        <begin position="87"/>
        <end position="100"/>
    </location>
</feature>
<dbReference type="EMBL" id="RHFK02000004">
    <property type="protein sequence ID" value="TWW76898.1"/>
    <property type="molecule type" value="Genomic_DNA"/>
</dbReference>